<dbReference type="EMBL" id="LOEE01000019">
    <property type="protein sequence ID" value="KXG77109.1"/>
    <property type="molecule type" value="Genomic_DNA"/>
</dbReference>
<comment type="similarity">
    <text evidence="1">Belongs to the sigma-70 factor family. ECF subfamily.</text>
</comment>
<feature type="coiled-coil region" evidence="5">
    <location>
        <begin position="153"/>
        <end position="180"/>
    </location>
</feature>
<keyword evidence="2" id="KW-0805">Transcription regulation</keyword>
<accession>A0A140L984</accession>
<dbReference type="CDD" id="cd06171">
    <property type="entry name" value="Sigma70_r4"/>
    <property type="match status" value="1"/>
</dbReference>
<reference evidence="8 9" key="1">
    <citation type="submission" date="2015-12" db="EMBL/GenBank/DDBJ databases">
        <title>Draft genome sequence of the thermoanaerobe Thermotalea metallivorans, an isolate from the runoff channel of the Great Artesian Basin, Australia.</title>
        <authorList>
            <person name="Patel B.K."/>
        </authorList>
    </citation>
    <scope>NUCLEOTIDE SEQUENCE [LARGE SCALE GENOMIC DNA]</scope>
    <source>
        <strain evidence="8 9">B2-1</strain>
    </source>
</reference>
<name>A0A140L984_9FIRM</name>
<keyword evidence="4" id="KW-0804">Transcription</keyword>
<keyword evidence="3" id="KW-0731">Sigma factor</keyword>
<dbReference type="OrthoDB" id="9789355at2"/>
<organism evidence="8 9">
    <name type="scientific">Thermotalea metallivorans</name>
    <dbReference type="NCBI Taxonomy" id="520762"/>
    <lineage>
        <taxon>Bacteria</taxon>
        <taxon>Bacillati</taxon>
        <taxon>Bacillota</taxon>
        <taxon>Clostridia</taxon>
        <taxon>Peptostreptococcales</taxon>
        <taxon>Thermotaleaceae</taxon>
        <taxon>Thermotalea</taxon>
    </lineage>
</organism>
<gene>
    <name evidence="8" type="primary">sigL</name>
    <name evidence="8" type="ORF">AN619_06390</name>
</gene>
<dbReference type="GO" id="GO:0016987">
    <property type="term" value="F:sigma factor activity"/>
    <property type="evidence" value="ECO:0007669"/>
    <property type="project" value="UniProtKB-KW"/>
</dbReference>
<dbReference type="PANTHER" id="PTHR43133">
    <property type="entry name" value="RNA POLYMERASE ECF-TYPE SIGMA FACTO"/>
    <property type="match status" value="1"/>
</dbReference>
<evidence type="ECO:0000259" key="7">
    <source>
        <dbReference type="Pfam" id="PF08281"/>
    </source>
</evidence>
<evidence type="ECO:0000313" key="9">
    <source>
        <dbReference type="Proteomes" id="UP000070456"/>
    </source>
</evidence>
<comment type="caution">
    <text evidence="8">The sequence shown here is derived from an EMBL/GenBank/DDBJ whole genome shotgun (WGS) entry which is preliminary data.</text>
</comment>
<dbReference type="AlphaFoldDB" id="A0A140L984"/>
<evidence type="ECO:0000256" key="1">
    <source>
        <dbReference type="ARBA" id="ARBA00010641"/>
    </source>
</evidence>
<dbReference type="InterPro" id="IPR036388">
    <property type="entry name" value="WH-like_DNA-bd_sf"/>
</dbReference>
<protein>
    <submittedName>
        <fullName evidence="8">ECF RNA polymerase sigma factor SigL</fullName>
    </submittedName>
</protein>
<dbReference type="InterPro" id="IPR014284">
    <property type="entry name" value="RNA_pol_sigma-70_dom"/>
</dbReference>
<sequence length="180" mass="21176">MLPIYLAMIDGEEDKNKFELLYVTYRKLMFYVANRILNDERLAEDAVHQTFLKILENFDKVGEISCHKTKSYIVTMVRNTAINLYNQRKRHTTIPLEDVEYCITTEPISVAEDLDHLARAVLKLPVIYKDVLTLKYVQEFSNEEIAKMLDISEATVRKRLERAKRRLEEILEMEESADDN</sequence>
<dbReference type="SUPFAM" id="SSF88946">
    <property type="entry name" value="Sigma2 domain of RNA polymerase sigma factors"/>
    <property type="match status" value="1"/>
</dbReference>
<dbReference type="STRING" id="520762.AN619_06390"/>
<keyword evidence="5" id="KW-0175">Coiled coil</keyword>
<evidence type="ECO:0000313" key="8">
    <source>
        <dbReference type="EMBL" id="KXG77109.1"/>
    </source>
</evidence>
<evidence type="ECO:0000256" key="2">
    <source>
        <dbReference type="ARBA" id="ARBA00023015"/>
    </source>
</evidence>
<dbReference type="RefSeq" id="WP_068555018.1">
    <property type="nucleotide sequence ID" value="NZ_LOEE01000019.1"/>
</dbReference>
<evidence type="ECO:0000259" key="6">
    <source>
        <dbReference type="Pfam" id="PF04542"/>
    </source>
</evidence>
<dbReference type="InterPro" id="IPR007627">
    <property type="entry name" value="RNA_pol_sigma70_r2"/>
</dbReference>
<dbReference type="PANTHER" id="PTHR43133:SF60">
    <property type="entry name" value="RNA POLYMERASE SIGMA FACTOR SIGV"/>
    <property type="match status" value="1"/>
</dbReference>
<feature type="domain" description="RNA polymerase sigma-70 region 2" evidence="6">
    <location>
        <begin position="21"/>
        <end position="90"/>
    </location>
</feature>
<dbReference type="PATRIC" id="fig|520762.4.peg.716"/>
<dbReference type="Gene3D" id="1.10.10.10">
    <property type="entry name" value="Winged helix-like DNA-binding domain superfamily/Winged helix DNA-binding domain"/>
    <property type="match status" value="1"/>
</dbReference>
<proteinExistence type="inferred from homology"/>
<dbReference type="GO" id="GO:0003677">
    <property type="term" value="F:DNA binding"/>
    <property type="evidence" value="ECO:0007669"/>
    <property type="project" value="InterPro"/>
</dbReference>
<dbReference type="Gene3D" id="1.10.1740.10">
    <property type="match status" value="1"/>
</dbReference>
<evidence type="ECO:0000256" key="5">
    <source>
        <dbReference type="SAM" id="Coils"/>
    </source>
</evidence>
<dbReference type="NCBIfam" id="TIGR02937">
    <property type="entry name" value="sigma70-ECF"/>
    <property type="match status" value="1"/>
</dbReference>
<evidence type="ECO:0000256" key="4">
    <source>
        <dbReference type="ARBA" id="ARBA00023163"/>
    </source>
</evidence>
<feature type="domain" description="RNA polymerase sigma factor 70 region 4 type 2" evidence="7">
    <location>
        <begin position="117"/>
        <end position="167"/>
    </location>
</feature>
<dbReference type="Pfam" id="PF04542">
    <property type="entry name" value="Sigma70_r2"/>
    <property type="match status" value="1"/>
</dbReference>
<evidence type="ECO:0000256" key="3">
    <source>
        <dbReference type="ARBA" id="ARBA00023082"/>
    </source>
</evidence>
<dbReference type="Proteomes" id="UP000070456">
    <property type="component" value="Unassembled WGS sequence"/>
</dbReference>
<keyword evidence="9" id="KW-1185">Reference proteome</keyword>
<dbReference type="Pfam" id="PF08281">
    <property type="entry name" value="Sigma70_r4_2"/>
    <property type="match status" value="1"/>
</dbReference>
<dbReference type="InterPro" id="IPR013324">
    <property type="entry name" value="RNA_pol_sigma_r3/r4-like"/>
</dbReference>
<dbReference type="GO" id="GO:0006352">
    <property type="term" value="P:DNA-templated transcription initiation"/>
    <property type="evidence" value="ECO:0007669"/>
    <property type="project" value="InterPro"/>
</dbReference>
<dbReference type="InterPro" id="IPR039425">
    <property type="entry name" value="RNA_pol_sigma-70-like"/>
</dbReference>
<dbReference type="InterPro" id="IPR013249">
    <property type="entry name" value="RNA_pol_sigma70_r4_t2"/>
</dbReference>
<dbReference type="SUPFAM" id="SSF88659">
    <property type="entry name" value="Sigma3 and sigma4 domains of RNA polymerase sigma factors"/>
    <property type="match status" value="1"/>
</dbReference>
<dbReference type="InterPro" id="IPR013325">
    <property type="entry name" value="RNA_pol_sigma_r2"/>
</dbReference>